<dbReference type="STRING" id="210143.A0A1R3HCJ6"/>
<sequence>MKTMSATALLLAFFLVFSTKSSLFGGVANAAPVLDIDGNEVLTGVEYYAISIISGAGGGGLALDQFGYGRCPLAILQRTLDTDRGDPLTFWPVNNESVVSQSTDLNIQFVPPFSAWCRSTNMWRLDNYDPSSGKWWVTTGATKGEPGANTLTTWFRIETIGGNVYKFSFCPSVCESCISLCNDVGIYDDEDPELGKRRRLALSPQPWGFQLIKTSRVLKQVA</sequence>
<dbReference type="PRINTS" id="PR00291">
    <property type="entry name" value="KUNITZINHBTR"/>
</dbReference>
<dbReference type="SUPFAM" id="SSF50386">
    <property type="entry name" value="STI-like"/>
    <property type="match status" value="1"/>
</dbReference>
<dbReference type="EMBL" id="AWWV01012264">
    <property type="protein sequence ID" value="OMO68084.1"/>
    <property type="molecule type" value="Genomic_DNA"/>
</dbReference>
<dbReference type="Pfam" id="PF00197">
    <property type="entry name" value="Kunitz_legume"/>
    <property type="match status" value="1"/>
</dbReference>
<dbReference type="Proteomes" id="UP000188268">
    <property type="component" value="Unassembled WGS sequence"/>
</dbReference>
<gene>
    <name evidence="3" type="ORF">CCACVL1_20086</name>
</gene>
<reference evidence="3 4" key="1">
    <citation type="submission" date="2013-09" db="EMBL/GenBank/DDBJ databases">
        <title>Corchorus capsularis genome sequencing.</title>
        <authorList>
            <person name="Alam M."/>
            <person name="Haque M.S."/>
            <person name="Islam M.S."/>
            <person name="Emdad E.M."/>
            <person name="Islam M.M."/>
            <person name="Ahmed B."/>
            <person name="Halim A."/>
            <person name="Hossen Q.M.M."/>
            <person name="Hossain M.Z."/>
            <person name="Ahmed R."/>
            <person name="Khan M.M."/>
            <person name="Islam R."/>
            <person name="Rashid M.M."/>
            <person name="Khan S.A."/>
            <person name="Rahman M.S."/>
            <person name="Alam M."/>
        </authorList>
    </citation>
    <scope>NUCLEOTIDE SEQUENCE [LARGE SCALE GENOMIC DNA]</scope>
    <source>
        <strain evidence="4">cv. CVL-1</strain>
        <tissue evidence="3">Whole seedling</tissue>
    </source>
</reference>
<organism evidence="3 4">
    <name type="scientific">Corchorus capsularis</name>
    <name type="common">Jute</name>
    <dbReference type="NCBI Taxonomy" id="210143"/>
    <lineage>
        <taxon>Eukaryota</taxon>
        <taxon>Viridiplantae</taxon>
        <taxon>Streptophyta</taxon>
        <taxon>Embryophyta</taxon>
        <taxon>Tracheophyta</taxon>
        <taxon>Spermatophyta</taxon>
        <taxon>Magnoliopsida</taxon>
        <taxon>eudicotyledons</taxon>
        <taxon>Gunneridae</taxon>
        <taxon>Pentapetalae</taxon>
        <taxon>rosids</taxon>
        <taxon>malvids</taxon>
        <taxon>Malvales</taxon>
        <taxon>Malvaceae</taxon>
        <taxon>Grewioideae</taxon>
        <taxon>Apeibeae</taxon>
        <taxon>Corchorus</taxon>
    </lineage>
</organism>
<dbReference type="AlphaFoldDB" id="A0A1R3HCJ6"/>
<keyword evidence="2" id="KW-0732">Signal</keyword>
<feature type="chain" id="PRO_5012593716" evidence="2">
    <location>
        <begin position="22"/>
        <end position="222"/>
    </location>
</feature>
<dbReference type="GO" id="GO:0004866">
    <property type="term" value="F:endopeptidase inhibitor activity"/>
    <property type="evidence" value="ECO:0007669"/>
    <property type="project" value="InterPro"/>
</dbReference>
<evidence type="ECO:0000313" key="4">
    <source>
        <dbReference type="Proteomes" id="UP000188268"/>
    </source>
</evidence>
<dbReference type="Gramene" id="OMO68084">
    <property type="protein sequence ID" value="OMO68084"/>
    <property type="gene ID" value="CCACVL1_20086"/>
</dbReference>
<keyword evidence="4" id="KW-1185">Reference proteome</keyword>
<evidence type="ECO:0000313" key="3">
    <source>
        <dbReference type="EMBL" id="OMO68084.1"/>
    </source>
</evidence>
<name>A0A1R3HCJ6_COCAP</name>
<feature type="signal peptide" evidence="2">
    <location>
        <begin position="1"/>
        <end position="21"/>
    </location>
</feature>
<dbReference type="PANTHER" id="PTHR33107:SF28">
    <property type="entry name" value="CYSTEINE PROTEASE INHIBITOR 8-LIKE"/>
    <property type="match status" value="1"/>
</dbReference>
<proteinExistence type="inferred from homology"/>
<dbReference type="OMA" id="FWFISSG"/>
<dbReference type="PANTHER" id="PTHR33107">
    <property type="entry name" value="KUNITZ TRYPSIN INHIBITOR 2"/>
    <property type="match status" value="1"/>
</dbReference>
<accession>A0A1R3HCJ6</accession>
<protein>
    <submittedName>
        <fullName evidence="3">Proteinase inhibitor I3, Kunitz legume</fullName>
    </submittedName>
</protein>
<evidence type="ECO:0000256" key="2">
    <source>
        <dbReference type="SAM" id="SignalP"/>
    </source>
</evidence>
<evidence type="ECO:0000256" key="1">
    <source>
        <dbReference type="ARBA" id="ARBA00005440"/>
    </source>
</evidence>
<dbReference type="InterPro" id="IPR002160">
    <property type="entry name" value="Prot_inh_Kunz-lg"/>
</dbReference>
<dbReference type="SMART" id="SM00452">
    <property type="entry name" value="STI"/>
    <property type="match status" value="1"/>
</dbReference>
<dbReference type="Gene3D" id="2.80.10.50">
    <property type="match status" value="1"/>
</dbReference>
<comment type="similarity">
    <text evidence="1">Belongs to the protease inhibitor I3 (leguminous Kunitz-type inhibitor) family.</text>
</comment>
<dbReference type="InterPro" id="IPR011065">
    <property type="entry name" value="Kunitz_inhibitor_STI-like_sf"/>
</dbReference>
<comment type="caution">
    <text evidence="3">The sequence shown here is derived from an EMBL/GenBank/DDBJ whole genome shotgun (WGS) entry which is preliminary data.</text>
</comment>
<dbReference type="OrthoDB" id="961994at2759"/>